<keyword evidence="6" id="KW-0464">Manganese</keyword>
<keyword evidence="5" id="KW-0378">Hydrolase</keyword>
<dbReference type="NCBIfam" id="NF006775">
    <property type="entry name" value="PRK09290.2-5"/>
    <property type="match status" value="1"/>
</dbReference>
<sequence length="423" mass="44654">MTLDVADIVSEARPLALGVALMARLDTFAAFSEEEGALTRTYLSPAHKAASEELARWMRDAGMATRMDAAGTVIGRYEGARDGLPAVLVGSHIDTVRNAGRYDGNFGVLAGVAAVEELHRRSERLPFAVEVVAFGDEEGVRFPVTLTGSRALAGVLDRAALDARDADGVRLADALAAFGCAPERISEARRDSRDVLAYVELHIEQGPVLEAEGLPVGVVTAINGASRFAVSVRGTAGHAGTVPMELRRDALAAAAAMVLAVERCGRARPEVVATVGRLEARPGAVNVIPGEVHFSIDVRAPRDSDRAAAIDEIVRNLEGIARERGVGVSLERVHDAAATTCAPWLVKQFEAAVSRTGVQPWRLPSGAGHDAMAVAALAPVGMLFVRCRGGISHNPAEAVTVEDADVAVRVLIEFLRSFAAERK</sequence>
<dbReference type="CDD" id="cd03884">
    <property type="entry name" value="M20_bAS"/>
    <property type="match status" value="1"/>
</dbReference>
<dbReference type="Gene3D" id="3.30.70.360">
    <property type="match status" value="1"/>
</dbReference>
<organism evidence="8 9">
    <name type="scientific">Chelatococcus albus</name>
    <dbReference type="NCBI Taxonomy" id="3047466"/>
    <lineage>
        <taxon>Bacteria</taxon>
        <taxon>Pseudomonadati</taxon>
        <taxon>Pseudomonadota</taxon>
        <taxon>Alphaproteobacteria</taxon>
        <taxon>Hyphomicrobiales</taxon>
        <taxon>Chelatococcaceae</taxon>
        <taxon>Chelatococcus</taxon>
    </lineage>
</organism>
<protein>
    <submittedName>
        <fullName evidence="8">Allantoate amidohydrolase</fullName>
    </submittedName>
</protein>
<evidence type="ECO:0000256" key="6">
    <source>
        <dbReference type="ARBA" id="ARBA00023211"/>
    </source>
</evidence>
<dbReference type="InterPro" id="IPR010158">
    <property type="entry name" value="Amidase_Cbmase"/>
</dbReference>
<dbReference type="PANTHER" id="PTHR32494:SF19">
    <property type="entry name" value="ALLANTOATE DEIMINASE-RELATED"/>
    <property type="match status" value="1"/>
</dbReference>
<feature type="domain" description="Peptidase M20 dimerisation" evidence="7">
    <location>
        <begin position="222"/>
        <end position="322"/>
    </location>
</feature>
<dbReference type="NCBIfam" id="TIGR01879">
    <property type="entry name" value="hydantase"/>
    <property type="match status" value="1"/>
</dbReference>
<keyword evidence="4" id="KW-0479">Metal-binding</keyword>
<comment type="similarity">
    <text evidence="2">Belongs to the peptidase M20 family.</text>
</comment>
<evidence type="ECO:0000256" key="2">
    <source>
        <dbReference type="ARBA" id="ARBA00006153"/>
    </source>
</evidence>
<comment type="subunit">
    <text evidence="3">Homodimer.</text>
</comment>
<dbReference type="NCBIfam" id="NF006771">
    <property type="entry name" value="PRK09290.1-5"/>
    <property type="match status" value="1"/>
</dbReference>
<dbReference type="Pfam" id="PF07687">
    <property type="entry name" value="M20_dimer"/>
    <property type="match status" value="1"/>
</dbReference>
<dbReference type="Proteomes" id="UP001321492">
    <property type="component" value="Unassembled WGS sequence"/>
</dbReference>
<evidence type="ECO:0000256" key="3">
    <source>
        <dbReference type="ARBA" id="ARBA00011738"/>
    </source>
</evidence>
<dbReference type="PANTHER" id="PTHR32494">
    <property type="entry name" value="ALLANTOATE DEIMINASE-RELATED"/>
    <property type="match status" value="1"/>
</dbReference>
<gene>
    <name evidence="8" type="ORF">QNA08_02215</name>
</gene>
<evidence type="ECO:0000259" key="7">
    <source>
        <dbReference type="Pfam" id="PF07687"/>
    </source>
</evidence>
<dbReference type="SUPFAM" id="SSF55031">
    <property type="entry name" value="Bacterial exopeptidase dimerisation domain"/>
    <property type="match status" value="1"/>
</dbReference>
<comment type="caution">
    <text evidence="8">The sequence shown here is derived from an EMBL/GenBank/DDBJ whole genome shotgun (WGS) entry which is preliminary data.</text>
</comment>
<dbReference type="Gene3D" id="3.40.630.10">
    <property type="entry name" value="Zn peptidases"/>
    <property type="match status" value="1"/>
</dbReference>
<keyword evidence="9" id="KW-1185">Reference proteome</keyword>
<dbReference type="InterPro" id="IPR036264">
    <property type="entry name" value="Bact_exopeptidase_dim_dom"/>
</dbReference>
<proteinExistence type="inferred from homology"/>
<reference evidence="8 9" key="1">
    <citation type="submission" date="2023-05" db="EMBL/GenBank/DDBJ databases">
        <title>Chelatococcus sp. nov., a moderately thermophilic bacterium isolated from hot spring microbial mat.</title>
        <authorList>
            <person name="Hu C.-J."/>
            <person name="Li W.-J."/>
        </authorList>
    </citation>
    <scope>NUCLEOTIDE SEQUENCE [LARGE SCALE GENOMIC DNA]</scope>
    <source>
        <strain evidence="8 9">SYSU G07232</strain>
    </source>
</reference>
<dbReference type="InterPro" id="IPR011650">
    <property type="entry name" value="Peptidase_M20_dimer"/>
</dbReference>
<evidence type="ECO:0000256" key="4">
    <source>
        <dbReference type="ARBA" id="ARBA00022723"/>
    </source>
</evidence>
<comment type="cofactor">
    <cofactor evidence="1">
        <name>Mn(2+)</name>
        <dbReference type="ChEBI" id="CHEBI:29035"/>
    </cofactor>
</comment>
<dbReference type="Pfam" id="PF01546">
    <property type="entry name" value="Peptidase_M20"/>
    <property type="match status" value="1"/>
</dbReference>
<dbReference type="SUPFAM" id="SSF53187">
    <property type="entry name" value="Zn-dependent exopeptidases"/>
    <property type="match status" value="1"/>
</dbReference>
<dbReference type="PIRSF" id="PIRSF001235">
    <property type="entry name" value="Amidase_carbamoylase"/>
    <property type="match status" value="1"/>
</dbReference>
<accession>A0ABT7ACE9</accession>
<evidence type="ECO:0000313" key="8">
    <source>
        <dbReference type="EMBL" id="MDJ1157052.1"/>
    </source>
</evidence>
<dbReference type="EMBL" id="JASJEV010000001">
    <property type="protein sequence ID" value="MDJ1157052.1"/>
    <property type="molecule type" value="Genomic_DNA"/>
</dbReference>
<evidence type="ECO:0000256" key="5">
    <source>
        <dbReference type="ARBA" id="ARBA00022801"/>
    </source>
</evidence>
<name>A0ABT7ACE9_9HYPH</name>
<dbReference type="RefSeq" id="WP_283739031.1">
    <property type="nucleotide sequence ID" value="NZ_JASJEV010000001.1"/>
</dbReference>
<evidence type="ECO:0000313" key="9">
    <source>
        <dbReference type="Proteomes" id="UP001321492"/>
    </source>
</evidence>
<dbReference type="InterPro" id="IPR002933">
    <property type="entry name" value="Peptidase_M20"/>
</dbReference>
<evidence type="ECO:0000256" key="1">
    <source>
        <dbReference type="ARBA" id="ARBA00001936"/>
    </source>
</evidence>